<dbReference type="EMBL" id="GBRH01217469">
    <property type="protein sequence ID" value="JAD80426.1"/>
    <property type="molecule type" value="Transcribed_RNA"/>
</dbReference>
<accession>A0A0A9CXT5</accession>
<name>A0A0A9CXT5_ARUDO</name>
<keyword evidence="1" id="KW-0472">Membrane</keyword>
<protein>
    <submittedName>
        <fullName evidence="2">Uncharacterized protein</fullName>
    </submittedName>
</protein>
<evidence type="ECO:0000313" key="2">
    <source>
        <dbReference type="EMBL" id="JAD80426.1"/>
    </source>
</evidence>
<keyword evidence="1" id="KW-1133">Transmembrane helix</keyword>
<dbReference type="AlphaFoldDB" id="A0A0A9CXT5"/>
<keyword evidence="1" id="KW-0812">Transmembrane</keyword>
<proteinExistence type="predicted"/>
<sequence length="102" mass="11782">MPFFKVSDNFSHQQNLLVNGVVIYKRITFTNNDCQTFARRKMMPMYDKRTRDLLFLINISWISSPLSQWCLYVYLPLDASFSGSSAMFSLVSKTISGGFHLP</sequence>
<reference evidence="2" key="1">
    <citation type="submission" date="2014-09" db="EMBL/GenBank/DDBJ databases">
        <authorList>
            <person name="Magalhaes I.L.F."/>
            <person name="Oliveira U."/>
            <person name="Santos F.R."/>
            <person name="Vidigal T.H.D.A."/>
            <person name="Brescovit A.D."/>
            <person name="Santos A.J."/>
        </authorList>
    </citation>
    <scope>NUCLEOTIDE SEQUENCE</scope>
    <source>
        <tissue evidence="2">Shoot tissue taken approximately 20 cm above the soil surface</tissue>
    </source>
</reference>
<evidence type="ECO:0000256" key="1">
    <source>
        <dbReference type="SAM" id="Phobius"/>
    </source>
</evidence>
<reference evidence="2" key="2">
    <citation type="journal article" date="2015" name="Data Brief">
        <title>Shoot transcriptome of the giant reed, Arundo donax.</title>
        <authorList>
            <person name="Barrero R.A."/>
            <person name="Guerrero F.D."/>
            <person name="Moolhuijzen P."/>
            <person name="Goolsby J.A."/>
            <person name="Tidwell J."/>
            <person name="Bellgard S.E."/>
            <person name="Bellgard M.I."/>
        </authorList>
    </citation>
    <scope>NUCLEOTIDE SEQUENCE</scope>
    <source>
        <tissue evidence="2">Shoot tissue taken approximately 20 cm above the soil surface</tissue>
    </source>
</reference>
<organism evidence="2">
    <name type="scientific">Arundo donax</name>
    <name type="common">Giant reed</name>
    <name type="synonym">Donax arundinaceus</name>
    <dbReference type="NCBI Taxonomy" id="35708"/>
    <lineage>
        <taxon>Eukaryota</taxon>
        <taxon>Viridiplantae</taxon>
        <taxon>Streptophyta</taxon>
        <taxon>Embryophyta</taxon>
        <taxon>Tracheophyta</taxon>
        <taxon>Spermatophyta</taxon>
        <taxon>Magnoliopsida</taxon>
        <taxon>Liliopsida</taxon>
        <taxon>Poales</taxon>
        <taxon>Poaceae</taxon>
        <taxon>PACMAD clade</taxon>
        <taxon>Arundinoideae</taxon>
        <taxon>Arundineae</taxon>
        <taxon>Arundo</taxon>
    </lineage>
</organism>
<feature type="transmembrane region" description="Helical" evidence="1">
    <location>
        <begin position="53"/>
        <end position="75"/>
    </location>
</feature>